<dbReference type="STRING" id="381306.AN478_01365"/>
<evidence type="ECO:0000313" key="2">
    <source>
        <dbReference type="Proteomes" id="UP000183104"/>
    </source>
</evidence>
<dbReference type="RefSeq" id="WP_054964818.1">
    <property type="nucleotide sequence ID" value="NZ_FMUN01000007.1"/>
</dbReference>
<dbReference type="AlphaFoldDB" id="A0A0P9CQX6"/>
<reference evidence="2" key="1">
    <citation type="submission" date="2016-10" db="EMBL/GenBank/DDBJ databases">
        <authorList>
            <person name="Varghese N."/>
        </authorList>
    </citation>
    <scope>NUCLEOTIDE SEQUENCE [LARGE SCALE GENOMIC DNA]</scope>
    <source>
        <strain evidence="2">HL 19</strain>
    </source>
</reference>
<keyword evidence="2" id="KW-1185">Reference proteome</keyword>
<accession>A0A0P9CQX6</accession>
<organism evidence="1 2">
    <name type="scientific">Thiohalorhabdus denitrificans</name>
    <dbReference type="NCBI Taxonomy" id="381306"/>
    <lineage>
        <taxon>Bacteria</taxon>
        <taxon>Pseudomonadati</taxon>
        <taxon>Pseudomonadota</taxon>
        <taxon>Gammaproteobacteria</taxon>
        <taxon>Thiohalorhabdales</taxon>
        <taxon>Thiohalorhabdaceae</taxon>
        <taxon>Thiohalorhabdus</taxon>
    </lineage>
</organism>
<gene>
    <name evidence="1" type="ORF">SAMN05661077_2395</name>
</gene>
<proteinExistence type="predicted"/>
<dbReference type="Proteomes" id="UP000183104">
    <property type="component" value="Unassembled WGS sequence"/>
</dbReference>
<dbReference type="OrthoDB" id="5295983at2"/>
<name>A0A0P9CQX6_9GAMM</name>
<evidence type="ECO:0000313" key="1">
    <source>
        <dbReference type="EMBL" id="SCY53615.1"/>
    </source>
</evidence>
<dbReference type="EMBL" id="FMUN01000007">
    <property type="protein sequence ID" value="SCY53615.1"/>
    <property type="molecule type" value="Genomic_DNA"/>
</dbReference>
<protein>
    <submittedName>
        <fullName evidence="1">Uncharacterized protein</fullName>
    </submittedName>
</protein>
<sequence length="159" mass="18373">MEARLDPRKVQQSMAFDPDQVADFRRRWSVLMELAVWGDLKAGEIGALPKLRKRMLEYGEKIRSLFNDRSWIPQPRDQIKSVLTASLDVRDKLQAVEKETEALTGGADLERFNAEFDRLRADLVALMEHHEALWKDLLNRLYDGYEAWQASQGQEPSGD</sequence>